<dbReference type="CDD" id="cd04170">
    <property type="entry name" value="EF-G_bact"/>
    <property type="match status" value="1"/>
</dbReference>
<dbReference type="SUPFAM" id="SSF52540">
    <property type="entry name" value="P-loop containing nucleoside triphosphate hydrolases"/>
    <property type="match status" value="1"/>
</dbReference>
<keyword evidence="3 10" id="KW-0251">Elongation factor</keyword>
<dbReference type="InterPro" id="IPR027417">
    <property type="entry name" value="P-loop_NTPase"/>
</dbReference>
<dbReference type="AlphaFoldDB" id="A0A7W9FLE7"/>
<dbReference type="Gene3D" id="3.30.70.240">
    <property type="match status" value="1"/>
</dbReference>
<dbReference type="GO" id="GO:0003746">
    <property type="term" value="F:translation elongation factor activity"/>
    <property type="evidence" value="ECO:0007669"/>
    <property type="project" value="UniProtKB-KW"/>
</dbReference>
<dbReference type="PANTHER" id="PTHR43261:SF7">
    <property type="entry name" value="ELONGATION FACTOR G-LIKE PROTEIN"/>
    <property type="match status" value="1"/>
</dbReference>
<dbReference type="GO" id="GO:0032790">
    <property type="term" value="P:ribosome disassembly"/>
    <property type="evidence" value="ECO:0007669"/>
    <property type="project" value="TreeGrafter"/>
</dbReference>
<dbReference type="NCBIfam" id="TIGR00231">
    <property type="entry name" value="small_GTP"/>
    <property type="match status" value="1"/>
</dbReference>
<dbReference type="PANTHER" id="PTHR43261">
    <property type="entry name" value="TRANSLATION ELONGATION FACTOR G-RELATED"/>
    <property type="match status" value="1"/>
</dbReference>
<keyword evidence="2" id="KW-0547">Nucleotide-binding</keyword>
<dbReference type="Pfam" id="PF03764">
    <property type="entry name" value="EFG_IV"/>
    <property type="match status" value="1"/>
</dbReference>
<dbReference type="InterPro" id="IPR003593">
    <property type="entry name" value="AAA+_ATPase"/>
</dbReference>
<comment type="function">
    <text evidence="6">Catalyzes the GTP-dependent ribosomal translocation step during translation elongation. During this step, the ribosome changes from the pre-translocational (PRE) to the post-translocational (POST) state as the newly formed A-site-bound peptidyl-tRNA and P-site-bound deacylated tRNA move to the P and E sites, respectively. Catalyzes the coordinated movement of the two tRNA molecules, the mRNA and conformational changes in the ribosome.</text>
</comment>
<protein>
    <recommendedName>
        <fullName evidence="1">Elongation factor G</fullName>
    </recommendedName>
</protein>
<evidence type="ECO:0000259" key="8">
    <source>
        <dbReference type="SMART" id="SM00838"/>
    </source>
</evidence>
<dbReference type="Gene3D" id="2.40.30.10">
    <property type="entry name" value="Translation factors"/>
    <property type="match status" value="1"/>
</dbReference>
<dbReference type="GO" id="GO:0005525">
    <property type="term" value="F:GTP binding"/>
    <property type="evidence" value="ECO:0007669"/>
    <property type="project" value="UniProtKB-KW"/>
</dbReference>
<dbReference type="Gene3D" id="3.40.50.300">
    <property type="entry name" value="P-loop containing nucleotide triphosphate hydrolases"/>
    <property type="match status" value="1"/>
</dbReference>
<evidence type="ECO:0000256" key="3">
    <source>
        <dbReference type="ARBA" id="ARBA00022768"/>
    </source>
</evidence>
<dbReference type="EMBL" id="JACHOO010000003">
    <property type="protein sequence ID" value="MBB5752817.1"/>
    <property type="molecule type" value="Genomic_DNA"/>
</dbReference>
<gene>
    <name evidence="10" type="ORF">GGQ63_001871</name>
</gene>
<sequence>MDKDGGGAGRRAGPRTVALVGPMGTGKTTLLEAILARTGAVQRQGAVEDGTALGDGSAEARAHGMSVALNIAETRFMDEPIALVDAPGSIEFWSAAEAALPAVDLAIVVVEADARKIPALQVILKRLETLGIPRLLFLNKIDRTEIGVRAALSLLQTASTVPLVARHIPIRQHDVVTGFIDLALERAFIYREHATALEVDMTDEDRAREVEARFQMLETLADYDDVLMEELLEDVQPSRETVFADMMRETRQGLVVPVMIGSALHGNGVHRLLKAIRHDAPDIAETGVRLGVEAGEDAVVQIVGTIHTGHAGKLSIGRVLAGRLGETAELVGPDGPAGRASGLVRILGGQTVRRGAALPGELVGLSKVEGARTGMTLSTGRSAPRQIAPFAPPAPAIEIAIAPLERKDDVKLSAALAKLVEEDPGLTLRQAEETGETILGGQGEMHLRVATERLAGRFGLAIETREPAIRYRETIRGAASVRGRHKKQSGGHGQYGDCALEIRPLPRGSGFRFEDAITGGVVPRNYIPAIEAGAADALKAGPLGFPVVDVAVRLVDGSYHSVDSSDQAFRMAAQIGMREGLEACGAVLLEPVLRVGIAAPSEATPRINTLVTQRRGQILGFDVREGWPGWDVVEALIPEAEMRGLIVELRSVTAGVGSYVARFDHLAELAGRLAEQAAERARRQAA</sequence>
<name>A0A7W9FLE7_9HYPH</name>
<dbReference type="Proteomes" id="UP000523821">
    <property type="component" value="Unassembled WGS sequence"/>
</dbReference>
<dbReference type="SUPFAM" id="SSF54211">
    <property type="entry name" value="Ribosomal protein S5 domain 2-like"/>
    <property type="match status" value="1"/>
</dbReference>
<evidence type="ECO:0000256" key="1">
    <source>
        <dbReference type="ARBA" id="ARBA00017872"/>
    </source>
</evidence>
<feature type="domain" description="Elongation factor EFG" evidence="8">
    <location>
        <begin position="587"/>
        <end position="677"/>
    </location>
</feature>
<dbReference type="InterPro" id="IPR005517">
    <property type="entry name" value="Transl_elong_EFG/EF2_IV"/>
</dbReference>
<evidence type="ECO:0000313" key="11">
    <source>
        <dbReference type="Proteomes" id="UP000523821"/>
    </source>
</evidence>
<keyword evidence="4" id="KW-0648">Protein biosynthesis</keyword>
<dbReference type="SUPFAM" id="SSF50447">
    <property type="entry name" value="Translation proteins"/>
    <property type="match status" value="1"/>
</dbReference>
<organism evidence="10 11">
    <name type="scientific">Prosthecomicrobium pneumaticum</name>
    <dbReference type="NCBI Taxonomy" id="81895"/>
    <lineage>
        <taxon>Bacteria</taxon>
        <taxon>Pseudomonadati</taxon>
        <taxon>Pseudomonadota</taxon>
        <taxon>Alphaproteobacteria</taxon>
        <taxon>Hyphomicrobiales</taxon>
        <taxon>Kaistiaceae</taxon>
        <taxon>Prosthecomicrobium</taxon>
    </lineage>
</organism>
<dbReference type="Pfam" id="PF00679">
    <property type="entry name" value="EFG_C"/>
    <property type="match status" value="1"/>
</dbReference>
<comment type="caution">
    <text evidence="10">The sequence shown here is derived from an EMBL/GenBank/DDBJ whole genome shotgun (WGS) entry which is preliminary data.</text>
</comment>
<evidence type="ECO:0000259" key="7">
    <source>
        <dbReference type="SMART" id="SM00382"/>
    </source>
</evidence>
<keyword evidence="5" id="KW-0342">GTP-binding</keyword>
<accession>A0A7W9FLE7</accession>
<dbReference type="InterPro" id="IPR047872">
    <property type="entry name" value="EFG_IV"/>
</dbReference>
<dbReference type="InterPro" id="IPR000640">
    <property type="entry name" value="EFG_V-like"/>
</dbReference>
<evidence type="ECO:0000259" key="9">
    <source>
        <dbReference type="SMART" id="SM00889"/>
    </source>
</evidence>
<proteinExistence type="predicted"/>
<dbReference type="GO" id="GO:0097216">
    <property type="term" value="F:guanosine tetraphosphate binding"/>
    <property type="evidence" value="ECO:0007669"/>
    <property type="project" value="UniProtKB-ARBA"/>
</dbReference>
<feature type="domain" description="Translation elongation factor EFG/EF2" evidence="9">
    <location>
        <begin position="468"/>
        <end position="585"/>
    </location>
</feature>
<reference evidence="10 11" key="1">
    <citation type="submission" date="2020-08" db="EMBL/GenBank/DDBJ databases">
        <title>Genomic Encyclopedia of Type Strains, Phase IV (KMG-IV): sequencing the most valuable type-strain genomes for metagenomic binning, comparative biology and taxonomic classification.</title>
        <authorList>
            <person name="Goeker M."/>
        </authorList>
    </citation>
    <scope>NUCLEOTIDE SEQUENCE [LARGE SCALE GENOMIC DNA]</scope>
    <source>
        <strain evidence="10 11">DSM 16268</strain>
    </source>
</reference>
<feature type="domain" description="AAA+ ATPase" evidence="7">
    <location>
        <begin position="13"/>
        <end position="334"/>
    </location>
</feature>
<evidence type="ECO:0000256" key="5">
    <source>
        <dbReference type="ARBA" id="ARBA00023134"/>
    </source>
</evidence>
<dbReference type="Gene3D" id="3.30.70.870">
    <property type="entry name" value="Elongation Factor G (Translational Gtpase), domain 3"/>
    <property type="match status" value="1"/>
</dbReference>
<evidence type="ECO:0000256" key="2">
    <source>
        <dbReference type="ARBA" id="ARBA00022741"/>
    </source>
</evidence>
<dbReference type="SMART" id="SM00838">
    <property type="entry name" value="EFG_C"/>
    <property type="match status" value="1"/>
</dbReference>
<evidence type="ECO:0000256" key="4">
    <source>
        <dbReference type="ARBA" id="ARBA00022917"/>
    </source>
</evidence>
<dbReference type="RefSeq" id="WP_183854964.1">
    <property type="nucleotide sequence ID" value="NZ_JACHOO010000003.1"/>
</dbReference>
<keyword evidence="11" id="KW-1185">Reference proteome</keyword>
<dbReference type="Pfam" id="PF00009">
    <property type="entry name" value="GTP_EFTU"/>
    <property type="match status" value="1"/>
</dbReference>
<dbReference type="CDD" id="cd03713">
    <property type="entry name" value="EFG_mtEFG_C"/>
    <property type="match status" value="1"/>
</dbReference>
<dbReference type="Gene3D" id="3.30.230.10">
    <property type="match status" value="1"/>
</dbReference>
<dbReference type="SMART" id="SM00382">
    <property type="entry name" value="AAA"/>
    <property type="match status" value="1"/>
</dbReference>
<dbReference type="SUPFAM" id="SSF54980">
    <property type="entry name" value="EF-G C-terminal domain-like"/>
    <property type="match status" value="2"/>
</dbReference>
<dbReference type="InterPro" id="IPR000795">
    <property type="entry name" value="T_Tr_GTP-bd_dom"/>
</dbReference>
<dbReference type="InterPro" id="IPR009000">
    <property type="entry name" value="Transl_B-barrel_sf"/>
</dbReference>
<dbReference type="Pfam" id="PF14492">
    <property type="entry name" value="EFG_III"/>
    <property type="match status" value="1"/>
</dbReference>
<dbReference type="CDD" id="cd01434">
    <property type="entry name" value="EFG_mtEFG1_IV"/>
    <property type="match status" value="1"/>
</dbReference>
<dbReference type="InterPro" id="IPR020568">
    <property type="entry name" value="Ribosomal_Su5_D2-typ_SF"/>
</dbReference>
<dbReference type="SMART" id="SM00889">
    <property type="entry name" value="EFG_IV"/>
    <property type="match status" value="1"/>
</dbReference>
<dbReference type="InterPro" id="IPR014721">
    <property type="entry name" value="Ribsml_uS5_D2-typ_fold_subgr"/>
</dbReference>
<dbReference type="InterPro" id="IPR005225">
    <property type="entry name" value="Small_GTP-bd"/>
</dbReference>
<dbReference type="NCBIfam" id="NF009379">
    <property type="entry name" value="PRK12740.1-3"/>
    <property type="match status" value="1"/>
</dbReference>
<dbReference type="InterPro" id="IPR035647">
    <property type="entry name" value="EFG_III/V"/>
</dbReference>
<dbReference type="InterPro" id="IPR041095">
    <property type="entry name" value="EFG_II"/>
</dbReference>
<dbReference type="GO" id="GO:0003924">
    <property type="term" value="F:GTPase activity"/>
    <property type="evidence" value="ECO:0007669"/>
    <property type="project" value="InterPro"/>
</dbReference>
<evidence type="ECO:0000313" key="10">
    <source>
        <dbReference type="EMBL" id="MBB5752817.1"/>
    </source>
</evidence>
<evidence type="ECO:0000256" key="6">
    <source>
        <dbReference type="ARBA" id="ARBA00024731"/>
    </source>
</evidence>
<dbReference type="InterPro" id="IPR035649">
    <property type="entry name" value="EFG_V"/>
</dbReference>